<accession>A0ABT0LA86</accession>
<dbReference type="Pfam" id="PF04076">
    <property type="entry name" value="BOF"/>
    <property type="match status" value="1"/>
</dbReference>
<dbReference type="NCBIfam" id="NF033674">
    <property type="entry name" value="stress_OB_fold"/>
    <property type="match status" value="1"/>
</dbReference>
<evidence type="ECO:0000256" key="1">
    <source>
        <dbReference type="ARBA" id="ARBA00022729"/>
    </source>
</evidence>
<evidence type="ECO:0000313" key="3">
    <source>
        <dbReference type="EMBL" id="MCL1124395.1"/>
    </source>
</evidence>
<dbReference type="EMBL" id="JAKIKS010000023">
    <property type="protein sequence ID" value="MCL1124395.1"/>
    <property type="molecule type" value="Genomic_DNA"/>
</dbReference>
<dbReference type="PANTHER" id="PTHR36571">
    <property type="entry name" value="PROTEIN YGIW"/>
    <property type="match status" value="1"/>
</dbReference>
<feature type="signal peptide" evidence="2">
    <location>
        <begin position="1"/>
        <end position="21"/>
    </location>
</feature>
<dbReference type="PANTHER" id="PTHR36571:SF1">
    <property type="entry name" value="PROTEIN YGIW"/>
    <property type="match status" value="1"/>
</dbReference>
<gene>
    <name evidence="3" type="ORF">L2764_07890</name>
</gene>
<organism evidence="3 4">
    <name type="scientific">Shewanella surugensis</name>
    <dbReference type="NCBI Taxonomy" id="212020"/>
    <lineage>
        <taxon>Bacteria</taxon>
        <taxon>Pseudomonadati</taxon>
        <taxon>Pseudomonadota</taxon>
        <taxon>Gammaproteobacteria</taxon>
        <taxon>Alteromonadales</taxon>
        <taxon>Shewanellaceae</taxon>
        <taxon>Shewanella</taxon>
    </lineage>
</organism>
<keyword evidence="1 2" id="KW-0732">Signal</keyword>
<comment type="caution">
    <text evidence="3">The sequence shown here is derived from an EMBL/GenBank/DDBJ whole genome shotgun (WGS) entry which is preliminary data.</text>
</comment>
<proteinExistence type="predicted"/>
<evidence type="ECO:0000256" key="2">
    <source>
        <dbReference type="SAM" id="SignalP"/>
    </source>
</evidence>
<feature type="chain" id="PRO_5047410586" evidence="2">
    <location>
        <begin position="22"/>
        <end position="110"/>
    </location>
</feature>
<name>A0ABT0LA86_9GAMM</name>
<dbReference type="SUPFAM" id="SSF101756">
    <property type="entry name" value="Hypothetical protein YgiW"/>
    <property type="match status" value="1"/>
</dbReference>
<dbReference type="RefSeq" id="WP_248939675.1">
    <property type="nucleotide sequence ID" value="NZ_JAKIKS010000023.1"/>
</dbReference>
<dbReference type="Gene3D" id="2.40.50.200">
    <property type="entry name" value="Bacterial OB-fold"/>
    <property type="match status" value="1"/>
</dbReference>
<keyword evidence="4" id="KW-1185">Reference proteome</keyword>
<dbReference type="Proteomes" id="UP001203423">
    <property type="component" value="Unassembled WGS sequence"/>
</dbReference>
<dbReference type="InterPro" id="IPR005220">
    <property type="entry name" value="CarO-like"/>
</dbReference>
<reference evidence="3 4" key="1">
    <citation type="submission" date="2022-01" db="EMBL/GenBank/DDBJ databases">
        <title>Whole genome-based taxonomy of the Shewanellaceae.</title>
        <authorList>
            <person name="Martin-Rodriguez A.J."/>
        </authorList>
    </citation>
    <scope>NUCLEOTIDE SEQUENCE [LARGE SCALE GENOMIC DNA]</scope>
    <source>
        <strain evidence="3 4">DSM 17177</strain>
    </source>
</reference>
<evidence type="ECO:0000313" key="4">
    <source>
        <dbReference type="Proteomes" id="UP001203423"/>
    </source>
</evidence>
<dbReference type="InterPro" id="IPR036700">
    <property type="entry name" value="BOBF_sf"/>
</dbReference>
<protein>
    <submittedName>
        <fullName evidence="3">NirD/YgiW/YdeI family stress tolerance protein</fullName>
    </submittedName>
</protein>
<sequence length="110" mass="12195">MTKTLAGSIILTCVLTLPANADNNQPEVRFKSSDSIVNKGASVTFSGYLVKSLDDGSYLFRDNAGDVEVEIKNTLWRDMEVSDNNQVTLIGQKEDRWKGIEIEIDSARLI</sequence>